<dbReference type="Gene3D" id="2.40.10.220">
    <property type="entry name" value="predicted glycosyltransferase like domains"/>
    <property type="match status" value="1"/>
</dbReference>
<sequence>MEEIDIDVDPIAPELLKQFNALPCQTEVHLQIPTPTKPLRLRSRLIGIEPGMCVILSRGIDQNWEAARDLIREGQSIVVRIVNEGDPNATIFAYRGSISKLMSSVGRWVVLDYPRNVQKISLRQHSRLPISLPCKLNTSADSQESFDGLLKDLSLNGGGFVSRPIPLPLTKKAFTLELAVEGQEPLAITANICNQHLEQRSPEKVHYGLSFDEDEQTKQQFIESALLEIIQRENKTPG</sequence>
<dbReference type="InterPro" id="IPR012349">
    <property type="entry name" value="Split_barrel_FMN-bd"/>
</dbReference>
<dbReference type="SUPFAM" id="SSF141371">
    <property type="entry name" value="PilZ domain-like"/>
    <property type="match status" value="2"/>
</dbReference>
<dbReference type="Pfam" id="PF07238">
    <property type="entry name" value="PilZ"/>
    <property type="match status" value="1"/>
</dbReference>
<reference evidence="3" key="1">
    <citation type="submission" date="2023-07" db="EMBL/GenBank/DDBJ databases">
        <title>Draft genome sequence of Agarivorans aestuarii strain ZMCS4, a CAZymes producing bacteria isolated from the marine brown algae Clodostephus spongiosus.</title>
        <authorList>
            <person name="Lorente B."/>
            <person name="Cabral C."/>
            <person name="Frias J."/>
            <person name="Faria J."/>
            <person name="Toubarro D."/>
        </authorList>
    </citation>
    <scope>NUCLEOTIDE SEQUENCE [LARGE SCALE GENOMIC DNA]</scope>
    <source>
        <strain evidence="3">ZMCS4</strain>
    </source>
</reference>
<proteinExistence type="predicted"/>
<dbReference type="EMBL" id="JAYDYW010000004">
    <property type="protein sequence ID" value="MEE1673015.1"/>
    <property type="molecule type" value="Genomic_DNA"/>
</dbReference>
<accession>A0ABU7G3F4</accession>
<evidence type="ECO:0000259" key="1">
    <source>
        <dbReference type="Pfam" id="PF07238"/>
    </source>
</evidence>
<reference evidence="2 3" key="2">
    <citation type="submission" date="2023-12" db="EMBL/GenBank/DDBJ databases">
        <authorList>
            <consortium name="Cladostephus spongiosus"/>
            <person name="Lorente B."/>
            <person name="Cabral C."/>
            <person name="Frias J."/>
            <person name="Faria J."/>
            <person name="Toubarro D."/>
        </authorList>
    </citation>
    <scope>NUCLEOTIDE SEQUENCE [LARGE SCALE GENOMIC DNA]</scope>
    <source>
        <strain evidence="2 3">ZMCS4</strain>
    </source>
</reference>
<dbReference type="Proteomes" id="UP001310248">
    <property type="component" value="Unassembled WGS sequence"/>
</dbReference>
<comment type="caution">
    <text evidence="2">The sequence shown here is derived from an EMBL/GenBank/DDBJ whole genome shotgun (WGS) entry which is preliminary data.</text>
</comment>
<organism evidence="2 3">
    <name type="scientific">Agarivorans aestuarii</name>
    <dbReference type="NCBI Taxonomy" id="1563703"/>
    <lineage>
        <taxon>Bacteria</taxon>
        <taxon>Pseudomonadati</taxon>
        <taxon>Pseudomonadota</taxon>
        <taxon>Gammaproteobacteria</taxon>
        <taxon>Alteromonadales</taxon>
        <taxon>Alteromonadaceae</taxon>
        <taxon>Agarivorans</taxon>
    </lineage>
</organism>
<keyword evidence="3" id="KW-1185">Reference proteome</keyword>
<dbReference type="RefSeq" id="WP_329774390.1">
    <property type="nucleotide sequence ID" value="NZ_JAYDYW010000004.1"/>
</dbReference>
<dbReference type="InterPro" id="IPR009875">
    <property type="entry name" value="PilZ_domain"/>
</dbReference>
<name>A0ABU7G3F4_9ALTE</name>
<evidence type="ECO:0000313" key="3">
    <source>
        <dbReference type="Proteomes" id="UP001310248"/>
    </source>
</evidence>
<feature type="domain" description="PilZ" evidence="1">
    <location>
        <begin position="122"/>
        <end position="222"/>
    </location>
</feature>
<protein>
    <submittedName>
        <fullName evidence="2">PilZ domain-containing protein</fullName>
    </submittedName>
</protein>
<evidence type="ECO:0000313" key="2">
    <source>
        <dbReference type="EMBL" id="MEE1673015.1"/>
    </source>
</evidence>
<dbReference type="Gene3D" id="2.30.110.10">
    <property type="entry name" value="Electron Transport, Fmn-binding Protein, Chain A"/>
    <property type="match status" value="1"/>
</dbReference>
<gene>
    <name evidence="2" type="ORF">SNR37_002427</name>
</gene>